<accession>A0AAV7PEW4</accession>
<name>A0AAV7PEW4_PLEWA</name>
<evidence type="ECO:0000313" key="2">
    <source>
        <dbReference type="EMBL" id="KAJ1124273.1"/>
    </source>
</evidence>
<dbReference type="AlphaFoldDB" id="A0AAV7PEW4"/>
<evidence type="ECO:0000313" key="3">
    <source>
        <dbReference type="Proteomes" id="UP001066276"/>
    </source>
</evidence>
<dbReference type="EMBL" id="JANPWB010000011">
    <property type="protein sequence ID" value="KAJ1124273.1"/>
    <property type="molecule type" value="Genomic_DNA"/>
</dbReference>
<organism evidence="2 3">
    <name type="scientific">Pleurodeles waltl</name>
    <name type="common">Iberian ribbed newt</name>
    <dbReference type="NCBI Taxonomy" id="8319"/>
    <lineage>
        <taxon>Eukaryota</taxon>
        <taxon>Metazoa</taxon>
        <taxon>Chordata</taxon>
        <taxon>Craniata</taxon>
        <taxon>Vertebrata</taxon>
        <taxon>Euteleostomi</taxon>
        <taxon>Amphibia</taxon>
        <taxon>Batrachia</taxon>
        <taxon>Caudata</taxon>
        <taxon>Salamandroidea</taxon>
        <taxon>Salamandridae</taxon>
        <taxon>Pleurodelinae</taxon>
        <taxon>Pleurodeles</taxon>
    </lineage>
</organism>
<evidence type="ECO:0000256" key="1">
    <source>
        <dbReference type="SAM" id="SignalP"/>
    </source>
</evidence>
<feature type="chain" id="PRO_5043877130" evidence="1">
    <location>
        <begin position="22"/>
        <end position="121"/>
    </location>
</feature>
<reference evidence="2" key="1">
    <citation type="journal article" date="2022" name="bioRxiv">
        <title>Sequencing and chromosome-scale assembly of the giantPleurodeles waltlgenome.</title>
        <authorList>
            <person name="Brown T."/>
            <person name="Elewa A."/>
            <person name="Iarovenko S."/>
            <person name="Subramanian E."/>
            <person name="Araus A.J."/>
            <person name="Petzold A."/>
            <person name="Susuki M."/>
            <person name="Suzuki K.-i.T."/>
            <person name="Hayashi T."/>
            <person name="Toyoda A."/>
            <person name="Oliveira C."/>
            <person name="Osipova E."/>
            <person name="Leigh N.D."/>
            <person name="Simon A."/>
            <person name="Yun M.H."/>
        </authorList>
    </citation>
    <scope>NUCLEOTIDE SEQUENCE</scope>
    <source>
        <strain evidence="2">20211129_DDA</strain>
        <tissue evidence="2">Liver</tissue>
    </source>
</reference>
<gene>
    <name evidence="2" type="ORF">NDU88_002734</name>
</gene>
<keyword evidence="1" id="KW-0732">Signal</keyword>
<feature type="signal peptide" evidence="1">
    <location>
        <begin position="1"/>
        <end position="21"/>
    </location>
</feature>
<keyword evidence="3" id="KW-1185">Reference proteome</keyword>
<sequence>MALTALSVLFIVEMPFGKTTGKCMHQLLNSDAISPPPTMAPPAVTLSPNPTGAFVDTHPDTAMERILQEITAVGHRLEAINSKIMDLSTNSKPIRADRAGFQDKVTDLDHCLNADSSLAGQ</sequence>
<dbReference type="Proteomes" id="UP001066276">
    <property type="component" value="Chromosome 7"/>
</dbReference>
<proteinExistence type="predicted"/>
<comment type="caution">
    <text evidence="2">The sequence shown here is derived from an EMBL/GenBank/DDBJ whole genome shotgun (WGS) entry which is preliminary data.</text>
</comment>
<protein>
    <submittedName>
        <fullName evidence="2">Uncharacterized protein</fullName>
    </submittedName>
</protein>